<evidence type="ECO:0000256" key="18">
    <source>
        <dbReference type="SAM" id="Phobius"/>
    </source>
</evidence>
<dbReference type="InterPro" id="IPR001460">
    <property type="entry name" value="PCN-bd_Tpept"/>
</dbReference>
<comment type="catalytic activity">
    <reaction evidence="17">
        <text>[GlcNAc-(1-&gt;4)-Mur2Ac(oyl-L-Ala-gamma-D-Glu-L-Lys-D-Ala-D-Ala)](n)-di-trans,octa-cis-undecaprenyl diphosphate + beta-D-GlcNAc-(1-&gt;4)-Mur2Ac(oyl-L-Ala-gamma-D-Glu-L-Lys-D-Ala-D-Ala)-di-trans,octa-cis-undecaprenyl diphosphate = [GlcNAc-(1-&gt;4)-Mur2Ac(oyl-L-Ala-gamma-D-Glu-L-Lys-D-Ala-D-Ala)](n+1)-di-trans,octa-cis-undecaprenyl diphosphate + di-trans,octa-cis-undecaprenyl diphosphate + H(+)</text>
        <dbReference type="Rhea" id="RHEA:23708"/>
        <dbReference type="Rhea" id="RHEA-COMP:9602"/>
        <dbReference type="Rhea" id="RHEA-COMP:9603"/>
        <dbReference type="ChEBI" id="CHEBI:15378"/>
        <dbReference type="ChEBI" id="CHEBI:58405"/>
        <dbReference type="ChEBI" id="CHEBI:60033"/>
        <dbReference type="ChEBI" id="CHEBI:78435"/>
        <dbReference type="EC" id="2.4.99.28"/>
    </reaction>
</comment>
<evidence type="ECO:0000256" key="2">
    <source>
        <dbReference type="ARBA" id="ARBA00007739"/>
    </source>
</evidence>
<dbReference type="InterPro" id="IPR001264">
    <property type="entry name" value="Glyco_trans_51"/>
</dbReference>
<dbReference type="GO" id="GO:0008658">
    <property type="term" value="F:penicillin binding"/>
    <property type="evidence" value="ECO:0007669"/>
    <property type="project" value="InterPro"/>
</dbReference>
<keyword evidence="9" id="KW-0378">Hydrolase</keyword>
<dbReference type="GO" id="GO:0008360">
    <property type="term" value="P:regulation of cell shape"/>
    <property type="evidence" value="ECO:0007669"/>
    <property type="project" value="UniProtKB-KW"/>
</dbReference>
<dbReference type="Gene3D" id="3.40.710.10">
    <property type="entry name" value="DD-peptidase/beta-lactamase superfamily"/>
    <property type="match status" value="1"/>
</dbReference>
<dbReference type="Pfam" id="PF00905">
    <property type="entry name" value="Transpeptidase"/>
    <property type="match status" value="1"/>
</dbReference>
<dbReference type="GO" id="GO:0008955">
    <property type="term" value="F:peptidoglycan glycosyltransferase activity"/>
    <property type="evidence" value="ECO:0007669"/>
    <property type="project" value="UniProtKB-EC"/>
</dbReference>
<dbReference type="FunFam" id="1.10.3810.10:FF:000001">
    <property type="entry name" value="Penicillin-binding protein 1A"/>
    <property type="match status" value="1"/>
</dbReference>
<dbReference type="OrthoDB" id="9766909at2"/>
<dbReference type="InterPro" id="IPR050396">
    <property type="entry name" value="Glycosyltr_51/Transpeptidase"/>
</dbReference>
<reference evidence="22" key="1">
    <citation type="submission" date="2016-10" db="EMBL/GenBank/DDBJ databases">
        <authorList>
            <person name="Varghese N."/>
            <person name="Submissions S."/>
        </authorList>
    </citation>
    <scope>NUCLEOTIDE SEQUENCE [LARGE SCALE GENOMIC DNA]</scope>
    <source>
        <strain evidence="22">SP</strain>
    </source>
</reference>
<dbReference type="InterPro" id="IPR012338">
    <property type="entry name" value="Beta-lactam/transpept-like"/>
</dbReference>
<keyword evidence="10" id="KW-0133">Cell shape</keyword>
<dbReference type="GO" id="GO:0030288">
    <property type="term" value="C:outer membrane-bounded periplasmic space"/>
    <property type="evidence" value="ECO:0007669"/>
    <property type="project" value="TreeGrafter"/>
</dbReference>
<evidence type="ECO:0000256" key="9">
    <source>
        <dbReference type="ARBA" id="ARBA00022801"/>
    </source>
</evidence>
<protein>
    <submittedName>
        <fullName evidence="21">Penicillin-binding protein 2A</fullName>
    </submittedName>
</protein>
<dbReference type="GO" id="GO:0006508">
    <property type="term" value="P:proteolysis"/>
    <property type="evidence" value="ECO:0007669"/>
    <property type="project" value="UniProtKB-KW"/>
</dbReference>
<keyword evidence="7" id="KW-0808">Transferase</keyword>
<sequence>MLKKRIIFSAVFIIGIFIAGFSVYLGTILFGNYAIDNKDLVMNASTTIESSDGELISKLYVENRELISLDDVPEHVRNAFIAVEDHRFYEHQGIDFRAIGRALYRDIITGSKAEGGSTITQQLAKNIFLSHDKTWLRKTKEVLMAVNLERRYSKDDILEMYLNNIYFGHGAYGIQTASLFYFDKPVNELTIEEGALLAALPKAPNYYSPINHPDRAKERRDVVLSVMERRGYLTAEEMVRLQGRTVAVQAKPLAENDAYLSYIDLVLDEAERLYHLSQEELLKGGYRIVVEMDPQIQQVVYDAFQEEANFPAVSGEEPAEAGFVLMDHQTGGVVAAQGGRTYVRRGFNRVTAARQPGSVFKPLAVYAPALDTGSYQPYSLLKDELIDYDGYVPGNYTHHYQGEMTMYDAVKESANAPAVWLLNEIGIKAAKTSLEKLHIQLMDDGLALGLGGLREGVSPLQMAAAYGAFANGGIYYQPHFIHKIYDRNGEVLDQSKLTHEQAFSSQTAWYMTKMLEAVVSDGTGRWGEFTGSLAGKTGTTSMEEVNGGVRDAWFAGYTPEWSGAVWMGCDRCDENNYLLEGSNIPAQLFKQILTDAYVDHASREMVFQPPAGVLDLADPIRFVAIDDLAAEVKVGWRGVDVQLQWSGSDDERLLYHVYEYGEDGITKIAEVQGEHGYTVKNVSIFSLNDYMVVPYNPQIDREGEPSNVAKAHFRFFSQSDQVS</sequence>
<dbReference type="InterPro" id="IPR023346">
    <property type="entry name" value="Lysozyme-like_dom_sf"/>
</dbReference>
<comment type="catalytic activity">
    <reaction evidence="16">
        <text>Preferential cleavage: (Ac)2-L-Lys-D-Ala-|-D-Ala. Also transpeptidation of peptidyl-alanyl moieties that are N-acyl substituents of D-alanine.</text>
        <dbReference type="EC" id="3.4.16.4"/>
    </reaction>
</comment>
<name>A0A1H3K3N9_9BACI</name>
<evidence type="ECO:0000256" key="5">
    <source>
        <dbReference type="ARBA" id="ARBA00022670"/>
    </source>
</evidence>
<feature type="domain" description="Penicillin-binding protein transpeptidase" evidence="19">
    <location>
        <begin position="322"/>
        <end position="593"/>
    </location>
</feature>
<evidence type="ECO:0000259" key="19">
    <source>
        <dbReference type="Pfam" id="PF00905"/>
    </source>
</evidence>
<keyword evidence="13 18" id="KW-0472">Membrane</keyword>
<comment type="similarity">
    <text evidence="2">In the N-terminal section; belongs to the glycosyltransferase 51 family.</text>
</comment>
<keyword evidence="14" id="KW-0511">Multifunctional enzyme</keyword>
<evidence type="ECO:0000259" key="20">
    <source>
        <dbReference type="Pfam" id="PF00912"/>
    </source>
</evidence>
<evidence type="ECO:0000256" key="6">
    <source>
        <dbReference type="ARBA" id="ARBA00022676"/>
    </source>
</evidence>
<evidence type="ECO:0000256" key="13">
    <source>
        <dbReference type="ARBA" id="ARBA00023136"/>
    </source>
</evidence>
<evidence type="ECO:0000256" key="3">
    <source>
        <dbReference type="ARBA" id="ARBA00022475"/>
    </source>
</evidence>
<keyword evidence="5" id="KW-0645">Protease</keyword>
<evidence type="ECO:0000256" key="17">
    <source>
        <dbReference type="ARBA" id="ARBA00049902"/>
    </source>
</evidence>
<keyword evidence="15" id="KW-0961">Cell wall biogenesis/degradation</keyword>
<feature type="domain" description="Glycosyl transferase family 51" evidence="20">
    <location>
        <begin position="53"/>
        <end position="227"/>
    </location>
</feature>
<organism evidence="21 22">
    <name type="scientific">Evansella caseinilytica</name>
    <dbReference type="NCBI Taxonomy" id="1503961"/>
    <lineage>
        <taxon>Bacteria</taxon>
        <taxon>Bacillati</taxon>
        <taxon>Bacillota</taxon>
        <taxon>Bacilli</taxon>
        <taxon>Bacillales</taxon>
        <taxon>Bacillaceae</taxon>
        <taxon>Evansella</taxon>
    </lineage>
</organism>
<dbReference type="SUPFAM" id="SSF53955">
    <property type="entry name" value="Lysozyme-like"/>
    <property type="match status" value="1"/>
</dbReference>
<dbReference type="Pfam" id="PF00912">
    <property type="entry name" value="Transgly"/>
    <property type="match status" value="1"/>
</dbReference>
<evidence type="ECO:0000256" key="7">
    <source>
        <dbReference type="ARBA" id="ARBA00022679"/>
    </source>
</evidence>
<keyword evidence="8 18" id="KW-0812">Transmembrane</keyword>
<evidence type="ECO:0000256" key="16">
    <source>
        <dbReference type="ARBA" id="ARBA00034000"/>
    </source>
</evidence>
<gene>
    <name evidence="21" type="ORF">SAMN05421736_10233</name>
</gene>
<keyword evidence="22" id="KW-1185">Reference proteome</keyword>
<proteinExistence type="inferred from homology"/>
<dbReference type="InterPro" id="IPR036950">
    <property type="entry name" value="PBP_transglycosylase"/>
</dbReference>
<dbReference type="EMBL" id="FNPI01000002">
    <property type="protein sequence ID" value="SDY46439.1"/>
    <property type="molecule type" value="Genomic_DNA"/>
</dbReference>
<evidence type="ECO:0000256" key="8">
    <source>
        <dbReference type="ARBA" id="ARBA00022692"/>
    </source>
</evidence>
<dbReference type="NCBIfam" id="TIGR02074">
    <property type="entry name" value="PBP_1a_fam"/>
    <property type="match status" value="1"/>
</dbReference>
<dbReference type="PANTHER" id="PTHR32282:SF32">
    <property type="entry name" value="PENICILLIN-BINDING PROTEIN 2A"/>
    <property type="match status" value="1"/>
</dbReference>
<dbReference type="GO" id="GO:0071555">
    <property type="term" value="P:cell wall organization"/>
    <property type="evidence" value="ECO:0007669"/>
    <property type="project" value="UniProtKB-KW"/>
</dbReference>
<dbReference type="GO" id="GO:0009002">
    <property type="term" value="F:serine-type D-Ala-D-Ala carboxypeptidase activity"/>
    <property type="evidence" value="ECO:0007669"/>
    <property type="project" value="UniProtKB-EC"/>
</dbReference>
<evidence type="ECO:0000313" key="22">
    <source>
        <dbReference type="Proteomes" id="UP000198935"/>
    </source>
</evidence>
<comment type="similarity">
    <text evidence="1">In the C-terminal section; belongs to the transpeptidase family.</text>
</comment>
<dbReference type="GO" id="GO:0009252">
    <property type="term" value="P:peptidoglycan biosynthetic process"/>
    <property type="evidence" value="ECO:0007669"/>
    <property type="project" value="UniProtKB-KW"/>
</dbReference>
<keyword evidence="6" id="KW-0328">Glycosyltransferase</keyword>
<evidence type="ECO:0000256" key="15">
    <source>
        <dbReference type="ARBA" id="ARBA00023316"/>
    </source>
</evidence>
<accession>A0A1H3K3N9</accession>
<feature type="transmembrane region" description="Helical" evidence="18">
    <location>
        <begin position="7"/>
        <end position="35"/>
    </location>
</feature>
<evidence type="ECO:0000313" key="21">
    <source>
        <dbReference type="EMBL" id="SDY46439.1"/>
    </source>
</evidence>
<evidence type="ECO:0000256" key="10">
    <source>
        <dbReference type="ARBA" id="ARBA00022960"/>
    </source>
</evidence>
<dbReference type="Proteomes" id="UP000198935">
    <property type="component" value="Unassembled WGS sequence"/>
</dbReference>
<evidence type="ECO:0000256" key="4">
    <source>
        <dbReference type="ARBA" id="ARBA00022645"/>
    </source>
</evidence>
<dbReference type="AlphaFoldDB" id="A0A1H3K3N9"/>
<keyword evidence="4" id="KW-0121">Carboxypeptidase</keyword>
<dbReference type="SUPFAM" id="SSF56601">
    <property type="entry name" value="beta-lactamase/transpeptidase-like"/>
    <property type="match status" value="1"/>
</dbReference>
<evidence type="ECO:0000256" key="12">
    <source>
        <dbReference type="ARBA" id="ARBA00022989"/>
    </source>
</evidence>
<dbReference type="STRING" id="1503961.SAMN05421736_10233"/>
<keyword evidence="12 18" id="KW-1133">Transmembrane helix</keyword>
<dbReference type="PANTHER" id="PTHR32282">
    <property type="entry name" value="BINDING PROTEIN TRANSPEPTIDASE, PUTATIVE-RELATED"/>
    <property type="match status" value="1"/>
</dbReference>
<keyword evidence="11" id="KW-0573">Peptidoglycan synthesis</keyword>
<dbReference type="Gene3D" id="1.10.3810.10">
    <property type="entry name" value="Biosynthetic peptidoglycan transglycosylase-like"/>
    <property type="match status" value="1"/>
</dbReference>
<evidence type="ECO:0000256" key="14">
    <source>
        <dbReference type="ARBA" id="ARBA00023268"/>
    </source>
</evidence>
<evidence type="ECO:0000256" key="1">
    <source>
        <dbReference type="ARBA" id="ARBA00007090"/>
    </source>
</evidence>
<keyword evidence="3" id="KW-1003">Cell membrane</keyword>
<evidence type="ECO:0000256" key="11">
    <source>
        <dbReference type="ARBA" id="ARBA00022984"/>
    </source>
</evidence>